<dbReference type="SUPFAM" id="SSF48239">
    <property type="entry name" value="Terpenoid cyclases/Protein prenyltransferases"/>
    <property type="match status" value="1"/>
</dbReference>
<feature type="signal peptide" evidence="3">
    <location>
        <begin position="1"/>
        <end position="21"/>
    </location>
</feature>
<accession>A0A182WFE4</accession>
<evidence type="ECO:0000313" key="6">
    <source>
        <dbReference type="Proteomes" id="UP000075920"/>
    </source>
</evidence>
<keyword evidence="2" id="KW-0882">Thioester bond</keyword>
<dbReference type="Pfam" id="PF00207">
    <property type="entry name" value="A2M"/>
    <property type="match status" value="1"/>
</dbReference>
<dbReference type="STRING" id="112268.A0A182WFE4"/>
<dbReference type="Gene3D" id="2.60.40.1930">
    <property type="match status" value="1"/>
</dbReference>
<dbReference type="PANTHER" id="PTHR11412:SF136">
    <property type="entry name" value="CD109 ANTIGEN"/>
    <property type="match status" value="1"/>
</dbReference>
<dbReference type="Gene3D" id="2.60.120.1540">
    <property type="match status" value="1"/>
</dbReference>
<protein>
    <recommendedName>
        <fullName evidence="4">Alpha-macroglobulin receptor-binding domain-containing protein</fullName>
    </recommendedName>
</protein>
<dbReference type="SMART" id="SM01361">
    <property type="entry name" value="A2M_recep"/>
    <property type="match status" value="1"/>
</dbReference>
<evidence type="ECO:0000256" key="3">
    <source>
        <dbReference type="SAM" id="SignalP"/>
    </source>
</evidence>
<feature type="chain" id="PRO_5012045822" description="Alpha-macroglobulin receptor-binding domain-containing protein" evidence="3">
    <location>
        <begin position="22"/>
        <end position="1300"/>
    </location>
</feature>
<keyword evidence="1 3" id="KW-0732">Signal</keyword>
<reference evidence="6" key="1">
    <citation type="submission" date="2013-03" db="EMBL/GenBank/DDBJ databases">
        <title>The Genome Sequence of Anopheles minimus MINIMUS1.</title>
        <authorList>
            <consortium name="The Broad Institute Genomics Platform"/>
            <person name="Neafsey D.E."/>
            <person name="Walton C."/>
            <person name="Walker B."/>
            <person name="Young S.K."/>
            <person name="Zeng Q."/>
            <person name="Gargeya S."/>
            <person name="Fitzgerald M."/>
            <person name="Haas B."/>
            <person name="Abouelleil A."/>
            <person name="Allen A.W."/>
            <person name="Alvarado L."/>
            <person name="Arachchi H.M."/>
            <person name="Berlin A.M."/>
            <person name="Chapman S.B."/>
            <person name="Gainer-Dewar J."/>
            <person name="Goldberg J."/>
            <person name="Griggs A."/>
            <person name="Gujja S."/>
            <person name="Hansen M."/>
            <person name="Howarth C."/>
            <person name="Imamovic A."/>
            <person name="Ireland A."/>
            <person name="Larimer J."/>
            <person name="McCowan C."/>
            <person name="Murphy C."/>
            <person name="Pearson M."/>
            <person name="Poon T.W."/>
            <person name="Priest M."/>
            <person name="Roberts A."/>
            <person name="Saif S."/>
            <person name="Shea T."/>
            <person name="Sisk P."/>
            <person name="Sykes S."/>
            <person name="Wortman J."/>
            <person name="Nusbaum C."/>
            <person name="Birren B."/>
        </authorList>
    </citation>
    <scope>NUCLEOTIDE SEQUENCE [LARGE SCALE GENOMIC DNA]</scope>
    <source>
        <strain evidence="6">MINIMUS1</strain>
    </source>
</reference>
<dbReference type="InterPro" id="IPR036595">
    <property type="entry name" value="A-macroglobulin_rcpt-bd_sf"/>
</dbReference>
<evidence type="ECO:0000256" key="1">
    <source>
        <dbReference type="ARBA" id="ARBA00022729"/>
    </source>
</evidence>
<dbReference type="GO" id="GO:0004866">
    <property type="term" value="F:endopeptidase inhibitor activity"/>
    <property type="evidence" value="ECO:0007669"/>
    <property type="project" value="InterPro"/>
</dbReference>
<dbReference type="Gene3D" id="2.60.40.1940">
    <property type="match status" value="1"/>
</dbReference>
<evidence type="ECO:0000313" key="5">
    <source>
        <dbReference type="EnsemblMetazoa" id="AMIN009091-PA"/>
    </source>
</evidence>
<dbReference type="Pfam" id="PF07678">
    <property type="entry name" value="TED_complement"/>
    <property type="match status" value="1"/>
</dbReference>
<dbReference type="CDD" id="cd02891">
    <property type="entry name" value="A2M_like"/>
    <property type="match status" value="1"/>
</dbReference>
<feature type="domain" description="Alpha-macroglobulin receptor-binding" evidence="4">
    <location>
        <begin position="1207"/>
        <end position="1296"/>
    </location>
</feature>
<dbReference type="VEuPathDB" id="VectorBase:AMIN009091"/>
<evidence type="ECO:0000259" key="4">
    <source>
        <dbReference type="SMART" id="SM01361"/>
    </source>
</evidence>
<dbReference type="Pfam" id="PF07677">
    <property type="entry name" value="A2M_recep"/>
    <property type="match status" value="1"/>
</dbReference>
<dbReference type="InterPro" id="IPR013783">
    <property type="entry name" value="Ig-like_fold"/>
</dbReference>
<reference evidence="5" key="2">
    <citation type="submission" date="2020-05" db="UniProtKB">
        <authorList>
            <consortium name="EnsemblMetazoa"/>
        </authorList>
    </citation>
    <scope>IDENTIFICATION</scope>
    <source>
        <strain evidence="5">MINIMUS1</strain>
    </source>
</reference>
<name>A0A182WFE4_9DIPT</name>
<dbReference type="PANTHER" id="PTHR11412">
    <property type="entry name" value="MACROGLOBULIN / COMPLEMENT"/>
    <property type="match status" value="1"/>
</dbReference>
<proteinExistence type="predicted"/>
<dbReference type="EnsemblMetazoa" id="AMIN009091-RA">
    <property type="protein sequence ID" value="AMIN009091-PA"/>
    <property type="gene ID" value="AMIN009091"/>
</dbReference>
<organism evidence="5 6">
    <name type="scientific">Anopheles minimus</name>
    <dbReference type="NCBI Taxonomy" id="112268"/>
    <lineage>
        <taxon>Eukaryota</taxon>
        <taxon>Metazoa</taxon>
        <taxon>Ecdysozoa</taxon>
        <taxon>Arthropoda</taxon>
        <taxon>Hexapoda</taxon>
        <taxon>Insecta</taxon>
        <taxon>Pterygota</taxon>
        <taxon>Neoptera</taxon>
        <taxon>Endopterygota</taxon>
        <taxon>Diptera</taxon>
        <taxon>Nematocera</taxon>
        <taxon>Culicoidea</taxon>
        <taxon>Culicidae</taxon>
        <taxon>Anophelinae</taxon>
        <taxon>Anopheles</taxon>
    </lineage>
</organism>
<sequence length="1300" mass="145404">MCTRAVIWCLALCTFTGSAYADEGDYISIFTGRSSAGSDNVSIMLANMDTAVSTFEIENIGMEVGDLIVSTTVDPKHIQLYVIPQEWSSATGEEAIQLDIVTSSRTAEEARLTGQIQLAQQPKVLIQLNDVFHAPGDYLKYRILLTDEVNKPLARTEHPVNLTIALQHEAQHTVASWDAQLYPGDIYSDQHLFVDDRDIGDWNLTVNIGHQITTKRFQVMLYSAPIHKITINKGPMNTFRDRFIEMTVEAMYTFGKPIRGVLTITLTGDANLVMERVYTIDGRKSVEIPIDQLFWDLTADKTRIVHINATVTTKNGLTQRKYHQSKSIEIYSSPYKVVAQRTVDFTPGHNATLFVRAMRANGKPLKELKFRNNISVNVKLNNEDYIQTAQFEGVLDNDDVAVVSIPTHSSTELLEVRVLYQDVSTSITLEPDYSPQLQVHVVTSKHQKTRNGFKLSLVSSHPMDGVLTVVRKHSGENIPLYINCNLQNYYEHYVPLVRALDVKRIYVFARFGDTLVQASTSSQEPALEQQVHLSMDGANIKVSTKEDNAHVGIAIYEGELDKAQLESIYKRAMFNGSVYPENEDVIPLSINDLKVMPSLQQLDYNQQDGNSNIATSPLNRLLLWEEAFAFGPTGGLGIAEPIQWQRRQDIEIYLHIPYSAKKLEAVTVDVYIVNNRAQIVEFVLVELLNIANEFSFLNNSGRTDAIKKSVHGRLKPNEVQRAEFLIRPKKLGSIILRANAYTHNSIIASAESLLRTVPESVQRTGTIARFFNLDNSTERFDGIKIPIPHTVDVGSEKITVSLHGEQLQIAALPATILLDSLAEGDPSTMAMKASLTLDVLALGKLEWTERKALAKNIASETVVQILSFAQSDGSFIIPNQNAPSSRCWNTLIAVQALTRANEHLKDAAIAAAIVDALNWLSEKQASDGYFCTDDDGEQSELERIEMTAHALLAYYGMRSYTWSYISVIDSARNYLLTSTSNLRDPYHLALVGYVLTFSLKPVTGGEDLVVINEKLSYITYELLIRKKQTPSGLKMWWNSTASATDLETTAYALLLMTSKKQLLDAAPIVNWMKGQPYRRVAPGNITSNSHIALRALIDYAKHTTFLEKQYSARVIASGKTGEISRQELHHNSSDHVLKLPPTTRLVSLSISGTISGAFEINYSYMESVTMQTQKFDIDLLQYKTSDADYTDWRVCIRFIPKGSTEKTHMVTCEISFPTGYIALDDSVSELNQLDDVVTTVLRNDETQLSITFEEIGLQQKCFNVTGFRRNEETRQLPGTIKVFDLADASNVAFKQLGIKP</sequence>
<keyword evidence="6" id="KW-1185">Reference proteome</keyword>
<dbReference type="Gene3D" id="1.50.10.20">
    <property type="match status" value="1"/>
</dbReference>
<dbReference type="InterPro" id="IPR008930">
    <property type="entry name" value="Terpenoid_cyclase/PrenylTrfase"/>
</dbReference>
<dbReference type="InterPro" id="IPR011626">
    <property type="entry name" value="Alpha-macroglobulin_TED"/>
</dbReference>
<dbReference type="InterPro" id="IPR001599">
    <property type="entry name" value="Macroglobln_a2"/>
</dbReference>
<dbReference type="Gene3D" id="2.60.40.690">
    <property type="entry name" value="Alpha-macroglobulin, receptor-binding domain"/>
    <property type="match status" value="1"/>
</dbReference>
<dbReference type="Proteomes" id="UP000075920">
    <property type="component" value="Unassembled WGS sequence"/>
</dbReference>
<evidence type="ECO:0000256" key="2">
    <source>
        <dbReference type="ARBA" id="ARBA00022966"/>
    </source>
</evidence>
<dbReference type="GO" id="GO:0005615">
    <property type="term" value="C:extracellular space"/>
    <property type="evidence" value="ECO:0007669"/>
    <property type="project" value="InterPro"/>
</dbReference>
<dbReference type="Gene3D" id="2.60.40.10">
    <property type="entry name" value="Immunoglobulins"/>
    <property type="match status" value="1"/>
</dbReference>
<dbReference type="SUPFAM" id="SSF49410">
    <property type="entry name" value="Alpha-macroglobulin receptor domain"/>
    <property type="match status" value="1"/>
</dbReference>
<dbReference type="InterPro" id="IPR050473">
    <property type="entry name" value="A2M/Complement_sys"/>
</dbReference>
<dbReference type="InterPro" id="IPR009048">
    <property type="entry name" value="A-macroglobulin_rcpt-bd"/>
</dbReference>